<gene>
    <name evidence="2" type="ORF">KTO63_25840</name>
</gene>
<organism evidence="2 3">
    <name type="scientific">Pinibacter aurantiacus</name>
    <dbReference type="NCBI Taxonomy" id="2851599"/>
    <lineage>
        <taxon>Bacteria</taxon>
        <taxon>Pseudomonadati</taxon>
        <taxon>Bacteroidota</taxon>
        <taxon>Chitinophagia</taxon>
        <taxon>Chitinophagales</taxon>
        <taxon>Chitinophagaceae</taxon>
        <taxon>Pinibacter</taxon>
    </lineage>
</organism>
<comment type="caution">
    <text evidence="2">The sequence shown here is derived from an EMBL/GenBank/DDBJ whole genome shotgun (WGS) entry which is preliminary data.</text>
</comment>
<sequence>MKTKLVVLFFFLWYINFCRAQDIKPGIMSTALSEVKPASNVDYTTGTFSYNLPLFDITQENIHLPVSLSYSAKGIKAGQSPGLAGYGWALSSGACTISRTMRGSMPDENGILLDPITPGKHAAGAITETEYIRNVNSNISDAESDIFTLNLGGNTVKFVLESNDECRGCSDHPLKVNPLEQTDIKIECSDPELHSFTVTDNLGNIYELYAASPSNATVNGAGPKGSFNVDCISSWVTTKIKTANNREISFTYDKEFADISYNETAHYTGYNQPLQLPPVAVGDGELNARISEKTRELQMYSDDIDALQQQMQGCLTAMETMGSNMSWQKPGLLDDYMNVSTMKFYTRQMDYFYSLEKQQTSSYYDAVFQLQDLLKEMYNGTRLKYHDVENGASLSYFANKPLKEIVFPGGKMAFKYKPIPLWQYMADSVYVCNKIDYTTATGDIVRSVIFDLDYYGQLKQLHILNAAGVEEMTYQFDYYEMAPYMVGYGQDYWGYYNGKPNGTLLPADPYYTVNRKDNSPGTLHIFDDAATYNLYRYDYDGGRVAFGDPVNHQYSDRTPDGQSAMVGSLKSISSNKGEKITLEYEGNEIYNSDLDQNIPIGGIRIKSIEVNDGVAAKSLKTSYRYNFPTVSASSFLRSTGRLTEWNKKSFALPYYHPLGTDMHIFSQPVYEGTLYDDNSNNGVLYHYVEEVHPDKSYTGFNYLAVGGEAVREYEHNPVYDHALLATVDYNASGKIVKVTRNQYSYGQDQGGGLGNRSSTYYFLQGMHQYFTPDGSRNTEHFIEQLKKAPVYLSSSTLTGAFPDQYVSHINIENNNNIGNQWLGFNPYKNVYLPNYQPRCDLDITPGKYSLITNQTFLLKEKEEFYIGDYDPTIVKPDADDGGMPGGYPYLYEQVLQDSAISKSQSRTTFYYENPAHTYITKTASISSDGSIQTTRFKYPQDMTDAISQAMVTKHILAPVLVQKTYETKNGAETLLGTVQNSYRQKGELVLPDQVKASANSEALQTKIQYNRYDTYGHVLEQQTSDGNKEVFLWGYNSLYPVAKIVNTTYDVAKGYISQSVLDGATGKGDDDVIRAQLNNLRNIPGAIVKTYTYSPLTGVTSETDINGNTTYYEYDSFERLVCIKDKDKNIIKKISYSYNGQNSNGNSNYKWYNIVKNKSFTRNSTCAVGGTPSAITYTVPARTYGSNISQEDADWQAQNDIDRNGQAYANIKGDCLWYNGAKAVYSYRNNCAPGQQSSYVVYEVPAQKYSSTVSKADADAKAQQDIDENAQAYANATLPCAYVSEDLSGMYYSSSGEGKYIGYPDYGIEFTSTISQADANCQAQAFAQQIISWYDLGDGGVPVYFTSHLNPTQVGSLEEYYNQHFYAAYYNRTTGNEVHPPDPVVYLTLTNIETGQVYYFKASYYGTDQQLGYVPPGGYSVKIGNEWNSGHSYEVSTDHTWFAKDSDEWMTLPDMYIDNGYNDKFYYNQY</sequence>
<dbReference type="NCBIfam" id="TIGR01643">
    <property type="entry name" value="YD_repeat_2x"/>
    <property type="match status" value="1"/>
</dbReference>
<evidence type="ECO:0000259" key="1">
    <source>
        <dbReference type="Pfam" id="PF19404"/>
    </source>
</evidence>
<feature type="domain" description="DUF5977" evidence="1">
    <location>
        <begin position="1151"/>
        <end position="1215"/>
    </location>
</feature>
<protein>
    <recommendedName>
        <fullName evidence="1">DUF5977 domain-containing protein</fullName>
    </recommendedName>
</protein>
<evidence type="ECO:0000313" key="3">
    <source>
        <dbReference type="Proteomes" id="UP000812270"/>
    </source>
</evidence>
<evidence type="ECO:0000313" key="2">
    <source>
        <dbReference type="EMBL" id="MBV4360613.1"/>
    </source>
</evidence>
<proteinExistence type="predicted"/>
<dbReference type="EMBL" id="JAHSPG010000018">
    <property type="protein sequence ID" value="MBV4360613.1"/>
    <property type="molecule type" value="Genomic_DNA"/>
</dbReference>
<feature type="domain" description="DUF5977" evidence="1">
    <location>
        <begin position="1298"/>
        <end position="1326"/>
    </location>
</feature>
<reference evidence="2" key="1">
    <citation type="submission" date="2021-06" db="EMBL/GenBank/DDBJ databases">
        <authorList>
            <person name="Huq M.A."/>
        </authorList>
    </citation>
    <scope>NUCLEOTIDE SEQUENCE</scope>
    <source>
        <strain evidence="2">MAH-26</strain>
    </source>
</reference>
<accession>A0A9E2SFK5</accession>
<dbReference type="RefSeq" id="WP_217795157.1">
    <property type="nucleotide sequence ID" value="NZ_JAHSPG010000018.1"/>
</dbReference>
<feature type="domain" description="DUF5977" evidence="1">
    <location>
        <begin position="1217"/>
        <end position="1280"/>
    </location>
</feature>
<dbReference type="InterPro" id="IPR006530">
    <property type="entry name" value="YD"/>
</dbReference>
<dbReference type="Proteomes" id="UP000812270">
    <property type="component" value="Unassembled WGS sequence"/>
</dbReference>
<dbReference type="InterPro" id="IPR046020">
    <property type="entry name" value="DUF5977"/>
</dbReference>
<dbReference type="Pfam" id="PF19404">
    <property type="entry name" value="DUF5977"/>
    <property type="match status" value="3"/>
</dbReference>
<name>A0A9E2SFK5_9BACT</name>
<keyword evidence="3" id="KW-1185">Reference proteome</keyword>